<accession>A0ABD0M3K2</accession>
<gene>
    <name evidence="1" type="ORF">BaRGS_00002379</name>
</gene>
<proteinExistence type="predicted"/>
<comment type="caution">
    <text evidence="1">The sequence shown here is derived from an EMBL/GenBank/DDBJ whole genome shotgun (WGS) entry which is preliminary data.</text>
</comment>
<evidence type="ECO:0000313" key="2">
    <source>
        <dbReference type="Proteomes" id="UP001519460"/>
    </source>
</evidence>
<dbReference type="AlphaFoldDB" id="A0ABD0M3K2"/>
<name>A0ABD0M3K2_9CAEN</name>
<reference evidence="1 2" key="1">
    <citation type="journal article" date="2023" name="Sci. Data">
        <title>Genome assembly of the Korean intertidal mud-creeper Batillaria attramentaria.</title>
        <authorList>
            <person name="Patra A.K."/>
            <person name="Ho P.T."/>
            <person name="Jun S."/>
            <person name="Lee S.J."/>
            <person name="Kim Y."/>
            <person name="Won Y.J."/>
        </authorList>
    </citation>
    <scope>NUCLEOTIDE SEQUENCE [LARGE SCALE GENOMIC DNA]</scope>
    <source>
        <strain evidence="1">Wonlab-2016</strain>
    </source>
</reference>
<dbReference type="EMBL" id="JACVVK020000007">
    <property type="protein sequence ID" value="KAK7506267.1"/>
    <property type="molecule type" value="Genomic_DNA"/>
</dbReference>
<protein>
    <submittedName>
        <fullName evidence="1">Uncharacterized protein</fullName>
    </submittedName>
</protein>
<organism evidence="1 2">
    <name type="scientific">Batillaria attramentaria</name>
    <dbReference type="NCBI Taxonomy" id="370345"/>
    <lineage>
        <taxon>Eukaryota</taxon>
        <taxon>Metazoa</taxon>
        <taxon>Spiralia</taxon>
        <taxon>Lophotrochozoa</taxon>
        <taxon>Mollusca</taxon>
        <taxon>Gastropoda</taxon>
        <taxon>Caenogastropoda</taxon>
        <taxon>Sorbeoconcha</taxon>
        <taxon>Cerithioidea</taxon>
        <taxon>Batillariidae</taxon>
        <taxon>Batillaria</taxon>
    </lineage>
</organism>
<keyword evidence="2" id="KW-1185">Reference proteome</keyword>
<dbReference type="Proteomes" id="UP001519460">
    <property type="component" value="Unassembled WGS sequence"/>
</dbReference>
<sequence>MHNVRGENSKPCTRSGDPTCKLMTMSKLLIARTESIVQETGYSLCRQSGSSFLLFELFTNSTRTVPTDVHRLLHFKLPKLKFDLQEEVILNSVPV</sequence>
<evidence type="ECO:0000313" key="1">
    <source>
        <dbReference type="EMBL" id="KAK7506267.1"/>
    </source>
</evidence>